<name>A0A538SUT7_UNCEI</name>
<gene>
    <name evidence="3" type="ORF">E6K72_06885</name>
</gene>
<keyword evidence="3" id="KW-0418">Kinase</keyword>
<feature type="transmembrane region" description="Helical" evidence="1">
    <location>
        <begin position="112"/>
        <end position="134"/>
    </location>
</feature>
<organism evidence="3 4">
    <name type="scientific">Eiseniibacteriota bacterium</name>
    <dbReference type="NCBI Taxonomy" id="2212470"/>
    <lineage>
        <taxon>Bacteria</taxon>
        <taxon>Candidatus Eiseniibacteriota</taxon>
    </lineage>
</organism>
<evidence type="ECO:0000256" key="1">
    <source>
        <dbReference type="SAM" id="Phobius"/>
    </source>
</evidence>
<dbReference type="AlphaFoldDB" id="A0A538SUT7"/>
<accession>A0A538SUT7</accession>
<evidence type="ECO:0000259" key="2">
    <source>
        <dbReference type="Pfam" id="PF06580"/>
    </source>
</evidence>
<dbReference type="GO" id="GO:0016020">
    <property type="term" value="C:membrane"/>
    <property type="evidence" value="ECO:0007669"/>
    <property type="project" value="InterPro"/>
</dbReference>
<feature type="transmembrane region" description="Helical" evidence="1">
    <location>
        <begin position="7"/>
        <end position="24"/>
    </location>
</feature>
<comment type="caution">
    <text evidence="3">The sequence shown here is derived from an EMBL/GenBank/DDBJ whole genome shotgun (WGS) entry which is preliminary data.</text>
</comment>
<keyword evidence="1" id="KW-0812">Transmembrane</keyword>
<sequence>MRTSLYFVLWLGMGVALAALLVLLEPRPIGHVLLFLGPLTAIYASVCLSAWYVCRAHPLGTTPSMRLITGLGGAAVQASALWVALGGLWELALSKAFGIGPDRAGMLRDLGVLFVSGLILYGQSIAVHYVLLAFETARAAERRILESQVTAREAELRALRAQINPHFLFNS</sequence>
<dbReference type="GO" id="GO:0000155">
    <property type="term" value="F:phosphorelay sensor kinase activity"/>
    <property type="evidence" value="ECO:0007669"/>
    <property type="project" value="InterPro"/>
</dbReference>
<proteinExistence type="predicted"/>
<feature type="transmembrane region" description="Helical" evidence="1">
    <location>
        <begin position="66"/>
        <end position="92"/>
    </location>
</feature>
<protein>
    <submittedName>
        <fullName evidence="3">Sensor histidine kinase</fullName>
    </submittedName>
</protein>
<feature type="non-terminal residue" evidence="3">
    <location>
        <position position="171"/>
    </location>
</feature>
<keyword evidence="1" id="KW-1133">Transmembrane helix</keyword>
<dbReference type="Pfam" id="PF06580">
    <property type="entry name" value="His_kinase"/>
    <property type="match status" value="1"/>
</dbReference>
<feature type="transmembrane region" description="Helical" evidence="1">
    <location>
        <begin position="30"/>
        <end position="54"/>
    </location>
</feature>
<dbReference type="Proteomes" id="UP000317716">
    <property type="component" value="Unassembled WGS sequence"/>
</dbReference>
<evidence type="ECO:0000313" key="3">
    <source>
        <dbReference type="EMBL" id="TMQ55157.1"/>
    </source>
</evidence>
<keyword evidence="1" id="KW-0472">Membrane</keyword>
<reference evidence="3 4" key="1">
    <citation type="journal article" date="2019" name="Nat. Microbiol.">
        <title>Mediterranean grassland soil C-N compound turnover is dependent on rainfall and depth, and is mediated by genomically divergent microorganisms.</title>
        <authorList>
            <person name="Diamond S."/>
            <person name="Andeer P.F."/>
            <person name="Li Z."/>
            <person name="Crits-Christoph A."/>
            <person name="Burstein D."/>
            <person name="Anantharaman K."/>
            <person name="Lane K.R."/>
            <person name="Thomas B.C."/>
            <person name="Pan C."/>
            <person name="Northen T.R."/>
            <person name="Banfield J.F."/>
        </authorList>
    </citation>
    <scope>NUCLEOTIDE SEQUENCE [LARGE SCALE GENOMIC DNA]</scope>
    <source>
        <strain evidence="3">WS_2</strain>
    </source>
</reference>
<dbReference type="EMBL" id="VBOS01000231">
    <property type="protein sequence ID" value="TMQ55157.1"/>
    <property type="molecule type" value="Genomic_DNA"/>
</dbReference>
<evidence type="ECO:0000313" key="4">
    <source>
        <dbReference type="Proteomes" id="UP000317716"/>
    </source>
</evidence>
<keyword evidence="3" id="KW-0808">Transferase</keyword>
<dbReference type="InterPro" id="IPR010559">
    <property type="entry name" value="Sig_transdc_His_kin_internal"/>
</dbReference>
<feature type="domain" description="Signal transduction histidine kinase internal region" evidence="2">
    <location>
        <begin position="154"/>
        <end position="171"/>
    </location>
</feature>